<evidence type="ECO:0000313" key="2">
    <source>
        <dbReference type="Proteomes" id="UP000030147"/>
    </source>
</evidence>
<dbReference type="Proteomes" id="UP000030147">
    <property type="component" value="Unassembled WGS sequence"/>
</dbReference>
<dbReference type="RefSeq" id="WP_036820335.1">
    <property type="nucleotide sequence ID" value="NZ_AVBF01000033.1"/>
</dbReference>
<name>A0A0A2TDY8_9BACI</name>
<accession>A0A0A2TDY8</accession>
<reference evidence="1 2" key="1">
    <citation type="journal article" date="2015" name="Stand. Genomic Sci.">
        <title>High quality draft genome sequence of the moderately halophilic bacterium Pontibacillus yanchengensis Y32(T) and comparison among Pontibacillus genomes.</title>
        <authorList>
            <person name="Huang J."/>
            <person name="Qiao Z.X."/>
            <person name="Tang J.W."/>
            <person name="Wang G."/>
        </authorList>
    </citation>
    <scope>NUCLEOTIDE SEQUENCE [LARGE SCALE GENOMIC DNA]</scope>
    <source>
        <strain evidence="1 2">Y32</strain>
    </source>
</reference>
<dbReference type="EMBL" id="AVBF01000033">
    <property type="protein sequence ID" value="KGP72281.1"/>
    <property type="molecule type" value="Genomic_DNA"/>
</dbReference>
<evidence type="ECO:0000313" key="1">
    <source>
        <dbReference type="EMBL" id="KGP72281.1"/>
    </source>
</evidence>
<proteinExistence type="predicted"/>
<organism evidence="1 2">
    <name type="scientific">Pontibacillus yanchengensis Y32</name>
    <dbReference type="NCBI Taxonomy" id="1385514"/>
    <lineage>
        <taxon>Bacteria</taxon>
        <taxon>Bacillati</taxon>
        <taxon>Bacillota</taxon>
        <taxon>Bacilli</taxon>
        <taxon>Bacillales</taxon>
        <taxon>Bacillaceae</taxon>
        <taxon>Pontibacillus</taxon>
    </lineage>
</organism>
<dbReference type="STRING" id="1385514.N782_13110"/>
<comment type="caution">
    <text evidence="1">The sequence shown here is derived from an EMBL/GenBank/DDBJ whole genome shotgun (WGS) entry which is preliminary data.</text>
</comment>
<sequence>MKRVMDALNEKKVLERMPVLKMEIDYELMNLHEAIEQKDQERISITKDKLEALRLEWVTLQQ</sequence>
<keyword evidence="2" id="KW-1185">Reference proteome</keyword>
<gene>
    <name evidence="1" type="ORF">N782_13110</name>
</gene>
<protein>
    <submittedName>
        <fullName evidence="1">Uncharacterized protein</fullName>
    </submittedName>
</protein>
<dbReference type="AlphaFoldDB" id="A0A0A2TDY8"/>
<dbReference type="eggNOG" id="ENOG503202M">
    <property type="taxonomic scope" value="Bacteria"/>
</dbReference>
<dbReference type="OrthoDB" id="2828299at2"/>